<protein>
    <submittedName>
        <fullName evidence="1">Uncharacterized protein</fullName>
    </submittedName>
</protein>
<dbReference type="Proteomes" id="UP000054988">
    <property type="component" value="Unassembled WGS sequence"/>
</dbReference>
<accession>A0A0W0FXL9</accession>
<reference evidence="1 2" key="1">
    <citation type="submission" date="2015-12" db="EMBL/GenBank/DDBJ databases">
        <title>Draft genome sequence of Moniliophthora roreri, the causal agent of frosty pod rot of cacao.</title>
        <authorList>
            <person name="Aime M.C."/>
            <person name="Diaz-Valderrama J.R."/>
            <person name="Kijpornyongpan T."/>
            <person name="Phillips-Mora W."/>
        </authorList>
    </citation>
    <scope>NUCLEOTIDE SEQUENCE [LARGE SCALE GENOMIC DNA]</scope>
    <source>
        <strain evidence="1 2">MCA 2952</strain>
    </source>
</reference>
<sequence>MLTTSHETILESDRKTHSARTYWGISIDSDGL</sequence>
<evidence type="ECO:0000313" key="1">
    <source>
        <dbReference type="EMBL" id="KTB41017.1"/>
    </source>
</evidence>
<proteinExistence type="predicted"/>
<organism evidence="1 2">
    <name type="scientific">Moniliophthora roreri</name>
    <name type="common">Frosty pod rot fungus</name>
    <name type="synonym">Monilia roreri</name>
    <dbReference type="NCBI Taxonomy" id="221103"/>
    <lineage>
        <taxon>Eukaryota</taxon>
        <taxon>Fungi</taxon>
        <taxon>Dikarya</taxon>
        <taxon>Basidiomycota</taxon>
        <taxon>Agaricomycotina</taxon>
        <taxon>Agaricomycetes</taxon>
        <taxon>Agaricomycetidae</taxon>
        <taxon>Agaricales</taxon>
        <taxon>Marasmiineae</taxon>
        <taxon>Marasmiaceae</taxon>
        <taxon>Moniliophthora</taxon>
    </lineage>
</organism>
<evidence type="ECO:0000313" key="2">
    <source>
        <dbReference type="Proteomes" id="UP000054988"/>
    </source>
</evidence>
<gene>
    <name evidence="1" type="ORF">WG66_6404</name>
</gene>
<comment type="caution">
    <text evidence="1">The sequence shown here is derived from an EMBL/GenBank/DDBJ whole genome shotgun (WGS) entry which is preliminary data.</text>
</comment>
<dbReference type="AlphaFoldDB" id="A0A0W0FXL9"/>
<dbReference type="EMBL" id="LATX01001522">
    <property type="protein sequence ID" value="KTB41017.1"/>
    <property type="molecule type" value="Genomic_DNA"/>
</dbReference>
<name>A0A0W0FXL9_MONRR</name>